<proteinExistence type="predicted"/>
<evidence type="ECO:0000313" key="3">
    <source>
        <dbReference type="EMBL" id="MCA1856472.1"/>
    </source>
</evidence>
<protein>
    <submittedName>
        <fullName evidence="3">Uncharacterized protein</fullName>
    </submittedName>
</protein>
<evidence type="ECO:0000256" key="1">
    <source>
        <dbReference type="SAM" id="MobiDB-lite"/>
    </source>
</evidence>
<reference evidence="3 4" key="1">
    <citation type="submission" date="2021-07" db="EMBL/GenBank/DDBJ databases">
        <title>Characterization of Violacein-producing bacteria and related species.</title>
        <authorList>
            <person name="Wilson H.S."/>
            <person name="De Leon M.E."/>
        </authorList>
    </citation>
    <scope>NUCLEOTIDE SEQUENCE [LARGE SCALE GENOMIC DNA]</scope>
    <source>
        <strain evidence="3 4">HSC-2F05</strain>
    </source>
</reference>
<keyword evidence="2" id="KW-0812">Transmembrane</keyword>
<evidence type="ECO:0000313" key="4">
    <source>
        <dbReference type="Proteomes" id="UP001198602"/>
    </source>
</evidence>
<organism evidence="3 4">
    <name type="scientific">Massilia hydrophila</name>
    <dbReference type="NCBI Taxonomy" id="3044279"/>
    <lineage>
        <taxon>Bacteria</taxon>
        <taxon>Pseudomonadati</taxon>
        <taxon>Pseudomonadota</taxon>
        <taxon>Betaproteobacteria</taxon>
        <taxon>Burkholderiales</taxon>
        <taxon>Oxalobacteraceae</taxon>
        <taxon>Telluria group</taxon>
        <taxon>Massilia</taxon>
    </lineage>
</organism>
<sequence>MDPLPTIVLPLPVVLALVCLLCVMLVLGALALSPRLPASWTGPVDPHGADQTEAEFVP</sequence>
<dbReference type="EMBL" id="JAHYBX010000003">
    <property type="protein sequence ID" value="MCA1856472.1"/>
    <property type="molecule type" value="Genomic_DNA"/>
</dbReference>
<gene>
    <name evidence="3" type="ORF">LE190_11150</name>
</gene>
<keyword evidence="2" id="KW-1133">Transmembrane helix</keyword>
<dbReference type="Proteomes" id="UP001198602">
    <property type="component" value="Unassembled WGS sequence"/>
</dbReference>
<name>A0ABS7Y9U3_9BURK</name>
<accession>A0ABS7Y9U3</accession>
<evidence type="ECO:0000256" key="2">
    <source>
        <dbReference type="SAM" id="Phobius"/>
    </source>
</evidence>
<feature type="transmembrane region" description="Helical" evidence="2">
    <location>
        <begin position="12"/>
        <end position="32"/>
    </location>
</feature>
<keyword evidence="2" id="KW-0472">Membrane</keyword>
<keyword evidence="4" id="KW-1185">Reference proteome</keyword>
<comment type="caution">
    <text evidence="3">The sequence shown here is derived from an EMBL/GenBank/DDBJ whole genome shotgun (WGS) entry which is preliminary data.</text>
</comment>
<dbReference type="RefSeq" id="WP_225238749.1">
    <property type="nucleotide sequence ID" value="NZ_JAHYBX010000003.1"/>
</dbReference>
<feature type="region of interest" description="Disordered" evidence="1">
    <location>
        <begin position="36"/>
        <end position="58"/>
    </location>
</feature>